<feature type="region of interest" description="Disordered" evidence="1">
    <location>
        <begin position="118"/>
        <end position="146"/>
    </location>
</feature>
<sequence>MENYRNQSIDVTLWEEKAKMIDLDNMIGKALVVTAMIVTYYKSYQLESTTATTVEVNPDFPGLQSYLEKFANLGDPDNNDNTLQNLTIAELQGRAQDHVLKRGVFLCYEKITTMHDYRGTSRTTTNSDAANTETNAGTGYKKQRTA</sequence>
<feature type="compositionally biased region" description="Polar residues" evidence="1">
    <location>
        <begin position="120"/>
        <end position="137"/>
    </location>
</feature>
<keyword evidence="3" id="KW-1185">Reference proteome</keyword>
<evidence type="ECO:0000313" key="3">
    <source>
        <dbReference type="Proteomes" id="UP001229421"/>
    </source>
</evidence>
<proteinExistence type="predicted"/>
<dbReference type="SUPFAM" id="SSF50249">
    <property type="entry name" value="Nucleic acid-binding proteins"/>
    <property type="match status" value="1"/>
</dbReference>
<protein>
    <submittedName>
        <fullName evidence="2">Uncharacterized protein</fullName>
    </submittedName>
</protein>
<organism evidence="2 3">
    <name type="scientific">Tagetes erecta</name>
    <name type="common">African marigold</name>
    <dbReference type="NCBI Taxonomy" id="13708"/>
    <lineage>
        <taxon>Eukaryota</taxon>
        <taxon>Viridiplantae</taxon>
        <taxon>Streptophyta</taxon>
        <taxon>Embryophyta</taxon>
        <taxon>Tracheophyta</taxon>
        <taxon>Spermatophyta</taxon>
        <taxon>Magnoliopsida</taxon>
        <taxon>eudicotyledons</taxon>
        <taxon>Gunneridae</taxon>
        <taxon>Pentapetalae</taxon>
        <taxon>asterids</taxon>
        <taxon>campanulids</taxon>
        <taxon>Asterales</taxon>
        <taxon>Asteraceae</taxon>
        <taxon>Asteroideae</taxon>
        <taxon>Heliantheae alliance</taxon>
        <taxon>Tageteae</taxon>
        <taxon>Tagetes</taxon>
    </lineage>
</organism>
<accession>A0AAD8KAV4</accession>
<dbReference type="Proteomes" id="UP001229421">
    <property type="component" value="Unassembled WGS sequence"/>
</dbReference>
<dbReference type="Gene3D" id="2.40.50.140">
    <property type="entry name" value="Nucleic acid-binding proteins"/>
    <property type="match status" value="1"/>
</dbReference>
<dbReference type="AlphaFoldDB" id="A0AAD8KAV4"/>
<dbReference type="InterPro" id="IPR012340">
    <property type="entry name" value="NA-bd_OB-fold"/>
</dbReference>
<name>A0AAD8KAV4_TARER</name>
<evidence type="ECO:0000313" key="2">
    <source>
        <dbReference type="EMBL" id="KAK1419512.1"/>
    </source>
</evidence>
<evidence type="ECO:0000256" key="1">
    <source>
        <dbReference type="SAM" id="MobiDB-lite"/>
    </source>
</evidence>
<dbReference type="EMBL" id="JAUHHV010000007">
    <property type="protein sequence ID" value="KAK1419512.1"/>
    <property type="molecule type" value="Genomic_DNA"/>
</dbReference>
<reference evidence="2" key="1">
    <citation type="journal article" date="2023" name="bioRxiv">
        <title>Improved chromosome-level genome assembly for marigold (Tagetes erecta).</title>
        <authorList>
            <person name="Jiang F."/>
            <person name="Yuan L."/>
            <person name="Wang S."/>
            <person name="Wang H."/>
            <person name="Xu D."/>
            <person name="Wang A."/>
            <person name="Fan W."/>
        </authorList>
    </citation>
    <scope>NUCLEOTIDE SEQUENCE</scope>
    <source>
        <strain evidence="2">WSJ</strain>
        <tissue evidence="2">Leaf</tissue>
    </source>
</reference>
<comment type="caution">
    <text evidence="2">The sequence shown here is derived from an EMBL/GenBank/DDBJ whole genome shotgun (WGS) entry which is preliminary data.</text>
</comment>
<gene>
    <name evidence="2" type="ORF">QVD17_28684</name>
</gene>